<accession>A0A140DUE8</accession>
<dbReference type="KEGG" id="fro:AALO17_11410"/>
<dbReference type="STRING" id="1702221.AALO17_11410"/>
<keyword evidence="2" id="KW-1185">Reference proteome</keyword>
<evidence type="ECO:0000313" key="2">
    <source>
        <dbReference type="Proteomes" id="UP000069771"/>
    </source>
</evidence>
<gene>
    <name evidence="1" type="ORF">AALO17_11410</name>
</gene>
<protein>
    <submittedName>
        <fullName evidence="1">Uncharacterized protein</fullName>
    </submittedName>
</protein>
<name>A0A140DUE8_9FIRM</name>
<dbReference type="Proteomes" id="UP000069771">
    <property type="component" value="Chromosome"/>
</dbReference>
<organism evidence="1 2">
    <name type="scientific">Faecalibaculum rodentium</name>
    <dbReference type="NCBI Taxonomy" id="1702221"/>
    <lineage>
        <taxon>Bacteria</taxon>
        <taxon>Bacillati</taxon>
        <taxon>Bacillota</taxon>
        <taxon>Erysipelotrichia</taxon>
        <taxon>Erysipelotrichales</taxon>
        <taxon>Erysipelotrichaceae</taxon>
        <taxon>Faecalibaculum</taxon>
    </lineage>
</organism>
<evidence type="ECO:0000313" key="1">
    <source>
        <dbReference type="EMBL" id="AMK54275.1"/>
    </source>
</evidence>
<sequence length="48" mass="5515">MPLKKRLNKITGLCRCVQTSDKSKILKHVHDASLLNLKTVFNPNFEFS</sequence>
<reference evidence="1 2" key="1">
    <citation type="journal article" date="2016" name="Gut Pathog.">
        <title>Whole genome sequencing of "Faecalibaculum rodentium" ALO17, isolated from C57BL/6J laboratory mouse feces.</title>
        <authorList>
            <person name="Lim S."/>
            <person name="Chang D.H."/>
            <person name="Ahn S."/>
            <person name="Kim B.C."/>
        </authorList>
    </citation>
    <scope>NUCLEOTIDE SEQUENCE [LARGE SCALE GENOMIC DNA]</scope>
    <source>
        <strain evidence="1 2">Alo17</strain>
    </source>
</reference>
<dbReference type="EMBL" id="CP011391">
    <property type="protein sequence ID" value="AMK54275.1"/>
    <property type="molecule type" value="Genomic_DNA"/>
</dbReference>
<proteinExistence type="predicted"/>
<dbReference type="AlphaFoldDB" id="A0A140DUE8"/>